<evidence type="ECO:0000313" key="2">
    <source>
        <dbReference type="Proteomes" id="UP001146120"/>
    </source>
</evidence>
<comment type="caution">
    <text evidence="1">The sequence shown here is derived from an EMBL/GenBank/DDBJ whole genome shotgun (WGS) entry which is preliminary data.</text>
</comment>
<evidence type="ECO:0000313" key="1">
    <source>
        <dbReference type="EMBL" id="DAZ95035.1"/>
    </source>
</evidence>
<sequence length="185" mass="20776">MGKLVQLLFYVASGTGATKTRQFVGVSTKAVTEWFDICRGICSKEMLAVDMSIDETSLAKKQKYARGKKYPDFWVFGAFDQVTKKWAAAITFDDRSKPMLTLKIAEMIKPRTHVICEKFGSYVSAKKKHTLETNPALKHMGFTHTRVNHSKNFVDPTTGAQTNGIEGCWGQTQVALQGHAWHDNR</sequence>
<dbReference type="Proteomes" id="UP001146120">
    <property type="component" value="Unassembled WGS sequence"/>
</dbReference>
<evidence type="ECO:0008006" key="3">
    <source>
        <dbReference type="Google" id="ProtNLM"/>
    </source>
</evidence>
<dbReference type="EMBL" id="DAKRPA010000221">
    <property type="protein sequence ID" value="DAZ95035.1"/>
    <property type="molecule type" value="Genomic_DNA"/>
</dbReference>
<dbReference type="InterPro" id="IPR053164">
    <property type="entry name" value="IS1016-like_transposase"/>
</dbReference>
<organism evidence="1 2">
    <name type="scientific">Lagenidium giganteum</name>
    <dbReference type="NCBI Taxonomy" id="4803"/>
    <lineage>
        <taxon>Eukaryota</taxon>
        <taxon>Sar</taxon>
        <taxon>Stramenopiles</taxon>
        <taxon>Oomycota</taxon>
        <taxon>Peronosporomycetes</taxon>
        <taxon>Pythiales</taxon>
        <taxon>Pythiaceae</taxon>
    </lineage>
</organism>
<gene>
    <name evidence="1" type="ORF">N0F65_003752</name>
</gene>
<accession>A0AAV2YM46</accession>
<dbReference type="PANTHER" id="PTHR47163">
    <property type="entry name" value="DDE_TNP_IS1595 DOMAIN-CONTAINING PROTEIN"/>
    <property type="match status" value="1"/>
</dbReference>
<dbReference type="AlphaFoldDB" id="A0AAV2YM46"/>
<reference evidence="1" key="1">
    <citation type="submission" date="2022-11" db="EMBL/GenBank/DDBJ databases">
        <authorList>
            <person name="Morgan W.R."/>
            <person name="Tartar A."/>
        </authorList>
    </citation>
    <scope>NUCLEOTIDE SEQUENCE</scope>
    <source>
        <strain evidence="1">ARSEF 373</strain>
    </source>
</reference>
<dbReference type="PANTHER" id="PTHR47163:SF2">
    <property type="entry name" value="SI:DKEY-17M8.2"/>
    <property type="match status" value="1"/>
</dbReference>
<keyword evidence="2" id="KW-1185">Reference proteome</keyword>
<reference evidence="1" key="2">
    <citation type="journal article" date="2023" name="Microbiol Resour">
        <title>Decontamination and Annotation of the Draft Genome Sequence of the Oomycete Lagenidium giganteum ARSEF 373.</title>
        <authorList>
            <person name="Morgan W.R."/>
            <person name="Tartar A."/>
        </authorList>
    </citation>
    <scope>NUCLEOTIDE SEQUENCE</scope>
    <source>
        <strain evidence="1">ARSEF 373</strain>
    </source>
</reference>
<name>A0AAV2YM46_9STRA</name>
<protein>
    <recommendedName>
        <fullName evidence="3">Transposase</fullName>
    </recommendedName>
</protein>
<proteinExistence type="predicted"/>